<feature type="compositionally biased region" description="Basic residues" evidence="1">
    <location>
        <begin position="102"/>
        <end position="111"/>
    </location>
</feature>
<name>A0A0L0SIC1_ALLM3</name>
<dbReference type="EMBL" id="GG745339">
    <property type="protein sequence ID" value="KNE62266.1"/>
    <property type="molecule type" value="Genomic_DNA"/>
</dbReference>
<sequence>MIKLVLADSRVPAVRDAEAVVVDPLIPYGWTLASPTSTTWPWCARSTAIPTSSLSRTMTGGSRAPTARTRTTTSTIGRTRTLRSTGARGSSARRPGGPTRPGIRRSSRSTT</sequence>
<protein>
    <submittedName>
        <fullName evidence="2">Uncharacterized protein</fullName>
    </submittedName>
</protein>
<feature type="compositionally biased region" description="Low complexity" evidence="1">
    <location>
        <begin position="59"/>
        <end position="101"/>
    </location>
</feature>
<gene>
    <name evidence="2" type="ORF">AMAG_18832</name>
</gene>
<evidence type="ECO:0000256" key="1">
    <source>
        <dbReference type="SAM" id="MobiDB-lite"/>
    </source>
</evidence>
<evidence type="ECO:0000313" key="2">
    <source>
        <dbReference type="EMBL" id="KNE62266.1"/>
    </source>
</evidence>
<dbReference type="AlphaFoldDB" id="A0A0L0SIC1"/>
<dbReference type="VEuPathDB" id="FungiDB:AMAG_18832"/>
<evidence type="ECO:0000313" key="3">
    <source>
        <dbReference type="Proteomes" id="UP000054350"/>
    </source>
</evidence>
<reference evidence="2 3" key="1">
    <citation type="submission" date="2009-11" db="EMBL/GenBank/DDBJ databases">
        <title>Annotation of Allomyces macrogynus ATCC 38327.</title>
        <authorList>
            <consortium name="The Broad Institute Genome Sequencing Platform"/>
            <person name="Russ C."/>
            <person name="Cuomo C."/>
            <person name="Burger G."/>
            <person name="Gray M.W."/>
            <person name="Holland P.W.H."/>
            <person name="King N."/>
            <person name="Lang F.B.F."/>
            <person name="Roger A.J."/>
            <person name="Ruiz-Trillo I."/>
            <person name="Young S.K."/>
            <person name="Zeng Q."/>
            <person name="Gargeya S."/>
            <person name="Fitzgerald M."/>
            <person name="Haas B."/>
            <person name="Abouelleil A."/>
            <person name="Alvarado L."/>
            <person name="Arachchi H.M."/>
            <person name="Berlin A."/>
            <person name="Chapman S.B."/>
            <person name="Gearin G."/>
            <person name="Goldberg J."/>
            <person name="Griggs A."/>
            <person name="Gujja S."/>
            <person name="Hansen M."/>
            <person name="Heiman D."/>
            <person name="Howarth C."/>
            <person name="Larimer J."/>
            <person name="Lui A."/>
            <person name="MacDonald P.J.P."/>
            <person name="McCowen C."/>
            <person name="Montmayeur A."/>
            <person name="Murphy C."/>
            <person name="Neiman D."/>
            <person name="Pearson M."/>
            <person name="Priest M."/>
            <person name="Roberts A."/>
            <person name="Saif S."/>
            <person name="Shea T."/>
            <person name="Sisk P."/>
            <person name="Stolte C."/>
            <person name="Sykes S."/>
            <person name="Wortman J."/>
            <person name="Nusbaum C."/>
            <person name="Birren B."/>
        </authorList>
    </citation>
    <scope>NUCLEOTIDE SEQUENCE [LARGE SCALE GENOMIC DNA]</scope>
    <source>
        <strain evidence="2 3">ATCC 38327</strain>
    </source>
</reference>
<accession>A0A0L0SIC1</accession>
<feature type="region of interest" description="Disordered" evidence="1">
    <location>
        <begin position="52"/>
        <end position="111"/>
    </location>
</feature>
<organism evidence="2 3">
    <name type="scientific">Allomyces macrogynus (strain ATCC 38327)</name>
    <name type="common">Allomyces javanicus var. macrogynus</name>
    <dbReference type="NCBI Taxonomy" id="578462"/>
    <lineage>
        <taxon>Eukaryota</taxon>
        <taxon>Fungi</taxon>
        <taxon>Fungi incertae sedis</taxon>
        <taxon>Blastocladiomycota</taxon>
        <taxon>Blastocladiomycetes</taxon>
        <taxon>Blastocladiales</taxon>
        <taxon>Blastocladiaceae</taxon>
        <taxon>Allomyces</taxon>
    </lineage>
</organism>
<keyword evidence="3" id="KW-1185">Reference proteome</keyword>
<reference evidence="3" key="2">
    <citation type="submission" date="2009-11" db="EMBL/GenBank/DDBJ databases">
        <title>The Genome Sequence of Allomyces macrogynus strain ATCC 38327.</title>
        <authorList>
            <consortium name="The Broad Institute Genome Sequencing Platform"/>
            <person name="Russ C."/>
            <person name="Cuomo C."/>
            <person name="Shea T."/>
            <person name="Young S.K."/>
            <person name="Zeng Q."/>
            <person name="Koehrsen M."/>
            <person name="Haas B."/>
            <person name="Borodovsky M."/>
            <person name="Guigo R."/>
            <person name="Alvarado L."/>
            <person name="Berlin A."/>
            <person name="Borenstein D."/>
            <person name="Chen Z."/>
            <person name="Engels R."/>
            <person name="Freedman E."/>
            <person name="Gellesch M."/>
            <person name="Goldberg J."/>
            <person name="Griggs A."/>
            <person name="Gujja S."/>
            <person name="Heiman D."/>
            <person name="Hepburn T."/>
            <person name="Howarth C."/>
            <person name="Jen D."/>
            <person name="Larson L."/>
            <person name="Lewis B."/>
            <person name="Mehta T."/>
            <person name="Park D."/>
            <person name="Pearson M."/>
            <person name="Roberts A."/>
            <person name="Saif S."/>
            <person name="Shenoy N."/>
            <person name="Sisk P."/>
            <person name="Stolte C."/>
            <person name="Sykes S."/>
            <person name="Walk T."/>
            <person name="White J."/>
            <person name="Yandava C."/>
            <person name="Burger G."/>
            <person name="Gray M.W."/>
            <person name="Holland P.W.H."/>
            <person name="King N."/>
            <person name="Lang F.B.F."/>
            <person name="Roger A.J."/>
            <person name="Ruiz-Trillo I."/>
            <person name="Lander E."/>
            <person name="Nusbaum C."/>
        </authorList>
    </citation>
    <scope>NUCLEOTIDE SEQUENCE [LARGE SCALE GENOMIC DNA]</scope>
    <source>
        <strain evidence="3">ATCC 38327</strain>
    </source>
</reference>
<dbReference type="Proteomes" id="UP000054350">
    <property type="component" value="Unassembled WGS sequence"/>
</dbReference>
<proteinExistence type="predicted"/>